<protein>
    <submittedName>
        <fullName evidence="2">Uncharacterized protein</fullName>
    </submittedName>
</protein>
<dbReference type="AlphaFoldDB" id="A0A4Z2IT91"/>
<keyword evidence="3" id="KW-1185">Reference proteome</keyword>
<evidence type="ECO:0000313" key="3">
    <source>
        <dbReference type="Proteomes" id="UP000314294"/>
    </source>
</evidence>
<evidence type="ECO:0000256" key="1">
    <source>
        <dbReference type="SAM" id="MobiDB-lite"/>
    </source>
</evidence>
<dbReference type="EMBL" id="SRLO01000049">
    <property type="protein sequence ID" value="TNN80977.1"/>
    <property type="molecule type" value="Genomic_DNA"/>
</dbReference>
<gene>
    <name evidence="2" type="ORF">EYF80_008633</name>
</gene>
<accession>A0A4Z2IT91</accession>
<proteinExistence type="predicted"/>
<reference evidence="2 3" key="1">
    <citation type="submission" date="2019-03" db="EMBL/GenBank/DDBJ databases">
        <title>First draft genome of Liparis tanakae, snailfish: a comprehensive survey of snailfish specific genes.</title>
        <authorList>
            <person name="Kim W."/>
            <person name="Song I."/>
            <person name="Jeong J.-H."/>
            <person name="Kim D."/>
            <person name="Kim S."/>
            <person name="Ryu S."/>
            <person name="Song J.Y."/>
            <person name="Lee S.K."/>
        </authorList>
    </citation>
    <scope>NUCLEOTIDE SEQUENCE [LARGE SCALE GENOMIC DNA]</scope>
    <source>
        <tissue evidence="2">Muscle</tissue>
    </source>
</reference>
<sequence>MIYSISSEKGFWKVKELVLIQIHSLDLERNRNITDRTWPFSFTTCGRELLSELFCIVRVELIIQGGAQPFRLCLVEDGCQGVRDVNDAASLTRHDKQEAIGCLQDELVESKDNQDTKISRCIQCTEQSQRLTSTGKPSHISFRSYSQGFWKEMRHQSPTGSVRVSVRVEAEEDGPAREPSERSRPREERKGSHITFSLLLLLGLLVLLGNQCWLLGERLADQSVGGRAGKLRVMGLKMPSWEATCCILLSPRSFSVSANFTTRLDDAPCEVRDED</sequence>
<comment type="caution">
    <text evidence="2">The sequence shown here is derived from an EMBL/GenBank/DDBJ whole genome shotgun (WGS) entry which is preliminary data.</text>
</comment>
<name>A0A4Z2IT91_9TELE</name>
<organism evidence="2 3">
    <name type="scientific">Liparis tanakae</name>
    <name type="common">Tanaka's snailfish</name>
    <dbReference type="NCBI Taxonomy" id="230148"/>
    <lineage>
        <taxon>Eukaryota</taxon>
        <taxon>Metazoa</taxon>
        <taxon>Chordata</taxon>
        <taxon>Craniata</taxon>
        <taxon>Vertebrata</taxon>
        <taxon>Euteleostomi</taxon>
        <taxon>Actinopterygii</taxon>
        <taxon>Neopterygii</taxon>
        <taxon>Teleostei</taxon>
        <taxon>Neoteleostei</taxon>
        <taxon>Acanthomorphata</taxon>
        <taxon>Eupercaria</taxon>
        <taxon>Perciformes</taxon>
        <taxon>Cottioidei</taxon>
        <taxon>Cottales</taxon>
        <taxon>Liparidae</taxon>
        <taxon>Liparis</taxon>
    </lineage>
</organism>
<dbReference type="Proteomes" id="UP000314294">
    <property type="component" value="Unassembled WGS sequence"/>
</dbReference>
<feature type="region of interest" description="Disordered" evidence="1">
    <location>
        <begin position="161"/>
        <end position="188"/>
    </location>
</feature>
<evidence type="ECO:0000313" key="2">
    <source>
        <dbReference type="EMBL" id="TNN80977.1"/>
    </source>
</evidence>
<feature type="compositionally biased region" description="Basic and acidic residues" evidence="1">
    <location>
        <begin position="166"/>
        <end position="188"/>
    </location>
</feature>